<dbReference type="InterPro" id="IPR006685">
    <property type="entry name" value="MscS_channel_2nd"/>
</dbReference>
<organism evidence="7 8">
    <name type="scientific">Arcticibacterium luteifluviistationis</name>
    <dbReference type="NCBI Taxonomy" id="1784714"/>
    <lineage>
        <taxon>Bacteria</taxon>
        <taxon>Pseudomonadati</taxon>
        <taxon>Bacteroidota</taxon>
        <taxon>Cytophagia</taxon>
        <taxon>Cytophagales</taxon>
        <taxon>Leadbetterellaceae</taxon>
        <taxon>Arcticibacterium</taxon>
    </lineage>
</organism>
<dbReference type="AlphaFoldDB" id="A0A2Z4G9Z8"/>
<dbReference type="OrthoDB" id="5705501at2"/>
<feature type="transmembrane region" description="Helical" evidence="5">
    <location>
        <begin position="51"/>
        <end position="72"/>
    </location>
</feature>
<dbReference type="InterPro" id="IPR045275">
    <property type="entry name" value="MscS_archaea/bacteria_type"/>
</dbReference>
<dbReference type="Gene3D" id="2.30.30.60">
    <property type="match status" value="1"/>
</dbReference>
<dbReference type="PANTHER" id="PTHR30221:SF8">
    <property type="entry name" value="SMALL-CONDUCTANCE MECHANOSENSITIVE CHANNEL"/>
    <property type="match status" value="1"/>
</dbReference>
<evidence type="ECO:0000256" key="3">
    <source>
        <dbReference type="ARBA" id="ARBA00022989"/>
    </source>
</evidence>
<dbReference type="Proteomes" id="UP000249873">
    <property type="component" value="Chromosome"/>
</dbReference>
<keyword evidence="3 5" id="KW-1133">Transmembrane helix</keyword>
<dbReference type="PANTHER" id="PTHR30221">
    <property type="entry name" value="SMALL-CONDUCTANCE MECHANOSENSITIVE CHANNEL"/>
    <property type="match status" value="1"/>
</dbReference>
<evidence type="ECO:0000256" key="5">
    <source>
        <dbReference type="SAM" id="Phobius"/>
    </source>
</evidence>
<dbReference type="EMBL" id="CP029480">
    <property type="protein sequence ID" value="AWV97974.1"/>
    <property type="molecule type" value="Genomic_DNA"/>
</dbReference>
<dbReference type="RefSeq" id="WP_111371076.1">
    <property type="nucleotide sequence ID" value="NZ_CP029480.1"/>
</dbReference>
<protein>
    <submittedName>
        <fullName evidence="7">Mechanosensitive ion channel protein MscS</fullName>
    </submittedName>
</protein>
<evidence type="ECO:0000256" key="2">
    <source>
        <dbReference type="ARBA" id="ARBA00022692"/>
    </source>
</evidence>
<dbReference type="SUPFAM" id="SSF50182">
    <property type="entry name" value="Sm-like ribonucleoproteins"/>
    <property type="match status" value="1"/>
</dbReference>
<evidence type="ECO:0000256" key="4">
    <source>
        <dbReference type="ARBA" id="ARBA00023136"/>
    </source>
</evidence>
<feature type="transmembrane region" description="Helical" evidence="5">
    <location>
        <begin position="12"/>
        <end position="30"/>
    </location>
</feature>
<dbReference type="InterPro" id="IPR023408">
    <property type="entry name" value="MscS_beta-dom_sf"/>
</dbReference>
<proteinExistence type="predicted"/>
<name>A0A2Z4G9Z8_9BACT</name>
<sequence>MDLEKIINSRFFEFSVSVVAIVSFIVLRVISRSIIRKQEKKHGLDRARSIYANKFFDISWLAFLLLAFGFIWDVSFKGIFASFFAVAGVALFASWSMLSNITASVLLFFNFPFKIGSKIKIMDKDDSVTGIVKDITFFAIQIQIESGDLVSYPNNVAIQKAIVQFKEKPVRKRVVKEKEQ</sequence>
<dbReference type="GO" id="GO:0008381">
    <property type="term" value="F:mechanosensitive monoatomic ion channel activity"/>
    <property type="evidence" value="ECO:0007669"/>
    <property type="project" value="InterPro"/>
</dbReference>
<keyword evidence="4 5" id="KW-0472">Membrane</keyword>
<accession>A0A2Z4G9Z8</accession>
<evidence type="ECO:0000313" key="7">
    <source>
        <dbReference type="EMBL" id="AWV97974.1"/>
    </source>
</evidence>
<reference evidence="7 8" key="1">
    <citation type="submission" date="2018-05" db="EMBL/GenBank/DDBJ databases">
        <title>Complete genome sequence of Arcticibacterium luteifluviistationis SM1504T, a cytophagaceae bacterium isolated from Arctic surface seawater.</title>
        <authorList>
            <person name="Li Y."/>
            <person name="Qin Q.-L."/>
        </authorList>
    </citation>
    <scope>NUCLEOTIDE SEQUENCE [LARGE SCALE GENOMIC DNA]</scope>
    <source>
        <strain evidence="7 8">SM1504</strain>
    </source>
</reference>
<dbReference type="Pfam" id="PF00924">
    <property type="entry name" value="MS_channel_2nd"/>
    <property type="match status" value="1"/>
</dbReference>
<dbReference type="GO" id="GO:0016020">
    <property type="term" value="C:membrane"/>
    <property type="evidence" value="ECO:0007669"/>
    <property type="project" value="UniProtKB-SubCell"/>
</dbReference>
<keyword evidence="2 5" id="KW-0812">Transmembrane</keyword>
<comment type="subcellular location">
    <subcellularLocation>
        <location evidence="1">Membrane</location>
    </subcellularLocation>
</comment>
<feature type="transmembrane region" description="Helical" evidence="5">
    <location>
        <begin position="78"/>
        <end position="111"/>
    </location>
</feature>
<evidence type="ECO:0000256" key="1">
    <source>
        <dbReference type="ARBA" id="ARBA00004370"/>
    </source>
</evidence>
<evidence type="ECO:0000259" key="6">
    <source>
        <dbReference type="Pfam" id="PF00924"/>
    </source>
</evidence>
<evidence type="ECO:0000313" key="8">
    <source>
        <dbReference type="Proteomes" id="UP000249873"/>
    </source>
</evidence>
<feature type="domain" description="Mechanosensitive ion channel MscS" evidence="6">
    <location>
        <begin position="97"/>
        <end position="162"/>
    </location>
</feature>
<dbReference type="KEGG" id="als:DJ013_07240"/>
<dbReference type="InterPro" id="IPR010920">
    <property type="entry name" value="LSM_dom_sf"/>
</dbReference>
<keyword evidence="8" id="KW-1185">Reference proteome</keyword>
<gene>
    <name evidence="7" type="ORF">DJ013_07240</name>
</gene>